<organism evidence="2 3">
    <name type="scientific">Sphingobium jiangsuense</name>
    <dbReference type="NCBI Taxonomy" id="870476"/>
    <lineage>
        <taxon>Bacteria</taxon>
        <taxon>Pseudomonadati</taxon>
        <taxon>Pseudomonadota</taxon>
        <taxon>Alphaproteobacteria</taxon>
        <taxon>Sphingomonadales</taxon>
        <taxon>Sphingomonadaceae</taxon>
        <taxon>Sphingobium</taxon>
    </lineage>
</organism>
<dbReference type="RefSeq" id="WP_188071708.1">
    <property type="nucleotide sequence ID" value="NZ_BSPS01000097.1"/>
</dbReference>
<dbReference type="AlphaFoldDB" id="A0A7W6BHL3"/>
<dbReference type="PROSITE" id="PS51257">
    <property type="entry name" value="PROKAR_LIPOPROTEIN"/>
    <property type="match status" value="1"/>
</dbReference>
<reference evidence="2 3" key="1">
    <citation type="submission" date="2020-08" db="EMBL/GenBank/DDBJ databases">
        <title>Genomic Encyclopedia of Type Strains, Phase IV (KMG-IV): sequencing the most valuable type-strain genomes for metagenomic binning, comparative biology and taxonomic classification.</title>
        <authorList>
            <person name="Goeker M."/>
        </authorList>
    </citation>
    <scope>NUCLEOTIDE SEQUENCE [LARGE SCALE GENOMIC DNA]</scope>
    <source>
        <strain evidence="2 3">DSM 26189</strain>
    </source>
</reference>
<gene>
    <name evidence="2" type="ORF">GGR43_001894</name>
</gene>
<sequence>MNKMFFAVSALVLACAATPALAQDSDAPADLTVSGSATVVSDYRFRGVSQTDKRFAVQGGLTVSHASGLYGSVWGSSIDDYVANGSDQEIDFVLGYSRTVGAATFDVGVLYYYYPGSGGVNSDFVEPYASVKGELGPVSAKVGVAYAPKQHALSWRHNRDDNTYVYGELSGSVPNTPISVTAHVGESFGRSFLTGGLKNYTDWSLNASYTWNQLSFGVTYVDTDIKKTDSPDAPGFFTNGNRFLAKGGVYGTVSVAF</sequence>
<dbReference type="EMBL" id="JACIDT010000005">
    <property type="protein sequence ID" value="MBB3926179.1"/>
    <property type="molecule type" value="Genomic_DNA"/>
</dbReference>
<dbReference type="NCBIfam" id="TIGR02001">
    <property type="entry name" value="gcw_chp"/>
    <property type="match status" value="1"/>
</dbReference>
<evidence type="ECO:0000313" key="3">
    <source>
        <dbReference type="Proteomes" id="UP000571950"/>
    </source>
</evidence>
<keyword evidence="3" id="KW-1185">Reference proteome</keyword>
<dbReference type="Pfam" id="PF09694">
    <property type="entry name" value="Gcw_chp"/>
    <property type="match status" value="1"/>
</dbReference>
<dbReference type="Proteomes" id="UP000571950">
    <property type="component" value="Unassembled WGS sequence"/>
</dbReference>
<evidence type="ECO:0000313" key="2">
    <source>
        <dbReference type="EMBL" id="MBB3926179.1"/>
    </source>
</evidence>
<feature type="signal peptide" evidence="1">
    <location>
        <begin position="1"/>
        <end position="22"/>
    </location>
</feature>
<accession>A0A7W6BHL3</accession>
<evidence type="ECO:0000256" key="1">
    <source>
        <dbReference type="SAM" id="SignalP"/>
    </source>
</evidence>
<keyword evidence="1" id="KW-0732">Signal</keyword>
<protein>
    <submittedName>
        <fullName evidence="2">Uncharacterized protein (TIGR02001 family)</fullName>
    </submittedName>
</protein>
<dbReference type="InterPro" id="IPR010239">
    <property type="entry name" value="CHP02001"/>
</dbReference>
<name>A0A7W6BHL3_9SPHN</name>
<proteinExistence type="predicted"/>
<comment type="caution">
    <text evidence="2">The sequence shown here is derived from an EMBL/GenBank/DDBJ whole genome shotgun (WGS) entry which is preliminary data.</text>
</comment>
<feature type="chain" id="PRO_5031531637" evidence="1">
    <location>
        <begin position="23"/>
        <end position="257"/>
    </location>
</feature>